<organism evidence="2">
    <name type="scientific">marine sediment metagenome</name>
    <dbReference type="NCBI Taxonomy" id="412755"/>
    <lineage>
        <taxon>unclassified sequences</taxon>
        <taxon>metagenomes</taxon>
        <taxon>ecological metagenomes</taxon>
    </lineage>
</organism>
<sequence>MAKEEAAKYGKKNLSITLENGEIVMRLDSKGISHNASGNPCLAGSPNPTKSDPDKIRIVDLVATSGGFQTVGDCKVSVNVTREG</sequence>
<name>A0A0F9TZH1_9ZZZZ</name>
<reference evidence="2" key="1">
    <citation type="journal article" date="2015" name="Nature">
        <title>Complex archaea that bridge the gap between prokaryotes and eukaryotes.</title>
        <authorList>
            <person name="Spang A."/>
            <person name="Saw J.H."/>
            <person name="Jorgensen S.L."/>
            <person name="Zaremba-Niedzwiedzka K."/>
            <person name="Martijn J."/>
            <person name="Lind A.E."/>
            <person name="van Eijk R."/>
            <person name="Schleper C."/>
            <person name="Guy L."/>
            <person name="Ettema T.J."/>
        </authorList>
    </citation>
    <scope>NUCLEOTIDE SEQUENCE</scope>
</reference>
<evidence type="ECO:0000313" key="2">
    <source>
        <dbReference type="EMBL" id="KKN80397.1"/>
    </source>
</evidence>
<dbReference type="AlphaFoldDB" id="A0A0F9TZH1"/>
<dbReference type="EMBL" id="LAZR01000231">
    <property type="protein sequence ID" value="KKN80397.1"/>
    <property type="molecule type" value="Genomic_DNA"/>
</dbReference>
<comment type="caution">
    <text evidence="2">The sequence shown here is derived from an EMBL/GenBank/DDBJ whole genome shotgun (WGS) entry which is preliminary data.</text>
</comment>
<gene>
    <name evidence="2" type="ORF">LCGC14_0329900</name>
</gene>
<feature type="region of interest" description="Disordered" evidence="1">
    <location>
        <begin position="35"/>
        <end position="54"/>
    </location>
</feature>
<proteinExistence type="predicted"/>
<protein>
    <submittedName>
        <fullName evidence="2">Uncharacterized protein</fullName>
    </submittedName>
</protein>
<accession>A0A0F9TZH1</accession>
<evidence type="ECO:0000256" key="1">
    <source>
        <dbReference type="SAM" id="MobiDB-lite"/>
    </source>
</evidence>